<feature type="compositionally biased region" description="Polar residues" evidence="1">
    <location>
        <begin position="1953"/>
        <end position="1978"/>
    </location>
</feature>
<evidence type="ECO:0000313" key="3">
    <source>
        <dbReference type="Proteomes" id="UP000095333"/>
    </source>
</evidence>
<dbReference type="RefSeq" id="WP_057250157.1">
    <property type="nucleotide sequence ID" value="NZ_CYZI01000008.1"/>
</dbReference>
<accession>A0A174EBA6</accession>
<dbReference type="InterPro" id="IPR036890">
    <property type="entry name" value="HATPase_C_sf"/>
</dbReference>
<feature type="compositionally biased region" description="Polar residues" evidence="1">
    <location>
        <begin position="1884"/>
        <end position="1895"/>
    </location>
</feature>
<sequence>MVSKSIIEKLREIYQSLPKVELVDKGDGWVNQYDFLRAVGKVGINYKNLGYDHFYEFLTDSGLFSFWTDFSGEKPIRYVIEKAKPKSHEEQRRPQYNRAATQYVDSEEVVKIKRRLRLENNQFIGQFAPQRNEGWFTITDIRNTDFTKIEDKERGIKNLSISFRSNKEFNRYAYYKFTWVLLETDPLKFGIDLHEEITPIYPKDIVSSLYEGIMRYPAGAAKKIARSLDTLKKQLTQSGKEVFIYELLQNANDYPRRTKIDGKIQPLPVDVEFHITENYLTFEHTGEYFNPKNIAAICDINDGEKSDNTEAIGYKGIGFKTVFLDNDYVLLNTGNYTFRFDKSATDVINTPWQILPIWTGHNEIDNEIKSVFRQHPNEEFRVKFALQPRDNEILTDEDRDDNYIDLFTDVFESERVILFIPNIKKVSIFIDGQDEPIVREKDNKDWCVSDSLVDDIPEDITDKINDVLENPDSLRSDGYEKIPEKYMNFRKTAVKFACKKAERKLMPVDDAILYCYLPAKRADWGFNFLMNTDMVPNGQRDDIEDIELNHVIARIAGKQFFYWIKQLIESKKYDLDSIFALIPDFDECKKRRVYKTFIEEFQEEFEKFIKEEPFVPCVDKDGEQTFECIDNIINDMTGMTANGVISDEDFIILMELGDYSLPVDELRQSEAFMDFLYKHSPSSLDVKVDAVVKKCEETDFQTWLTVPENNTRFIRHWLSEDELNEFAKKNIFIEYEGDLFTAGSLYYDFDTNCNGIGFLRRFVPHLCEASRANFEEDENWKSFADKYFLSFSAASMITDYILSNEDAMALLNVPSNSVAFYRYLAVKEVDLKANKTKVPYITEDGGASTDYTNYHYFFNEEAHGLIREKWLGENLINVLSHIYFDSLADDEKDNITAIFANLGFNEFTKDSFITTVIVGDADFRAKVNAAIENNYAANKAFVEYVYGCEAQLKENVFKDYVLRCVDIHKNEVYLCNDDVRYFNQDAYAQNSTYADNINHAWLQDSMMYALSNDYFEGREKEEVKKLESFLRQQFGVKTFTDKSFFTDVVIKNKAVIYAGLVDEATMLTFLEYLKRDADRLFDDTMSFNDIKDMPLLAYDGTIVRARELNIQYIEYNEDAKILCEKAWCPKMYVVLSQKYTDDFSQDMRQLFKIVKFDINTTTDILAQNANLCQSVNIINNNVDFWRWVKVNQKQIASVDKFKTIPLLDNNNALINCVSLYISDTYQQEQIEALVTKYVKEAQFVSSSYIETANENEKSEWMKLFRKLGLKSDNKDILFSDILPKLSTIEVESLDSVVAMMTKHLKDLKDKWAERKYQIMQLRVRTQYAGYKTLDQVIIVNMDEDSVSEPFKYITLANEVHPDILKANKDLLHAISEEYGNRNLITTKQMWIDAKVKDYLAKFTADENSVADIHIQFVREVAKIQSEYDINDTLRKQIKYLVKSNETTYKFAHELTLGTEYSPTCDFEANGVSELSYLSDTYIFEGNKDIIKQYFKAENVHQNMTREDLKYLANRTFACYFWSKCFSRRLVEYESWVEDGCFNNRVCIPTENSVQKPELLYTPHIAGYAVRAKVPQWQEKVPCKAIVDSIDNRDARELFEKINFCKALSFEDCLYYLARVTHPREEETNFRSIVINWMLSSPIQDETLVDNYRKTPTAEWRNGKGQKKHITELYAIHPDATQERNIFRGDEFVMQTSAFPYDTDSFVKVCNMLKIKCLTSSDFVATPIGKQDETADMVAILRPRLLILSAIENPDRFQELYERYNTKLSQYHFVVCEKIDLGYDTIHNDVERIYNDDNHLYYVSSWKHNRTFTKFCSRLKRLVGFDVYDNVCEDVLDDSVSVEACIEKYCSSLAYDEKFRAYLRSLDLTINVEPEEEEPIETENDYYSNATNEPTDSATEATTETSTENQHVDDTKTICEDDKPGAPNKDVTSRPVNELEVGEESETSPKEPIQTASQQSTSDSRPQQQSQQTESLVGQATSSTAEEESEDDLGQYDTYEQVDEEDIEDYDDTDETDDVEADVDEDVDTTDNASTTSSNTHMSNTSHASSNKPHKDYDPDSNGYMGSVDKDKNYQPVGDRPYKPRTRKHPKIFTKKELERLRSHGTPLELESLPPTREEIDLLAQCNIKPEQIADTNYLAQLRLYQNLRNEMHAEPEETMEEFVRNASDVTVHKLKDGRYIHACSAARGVMYISPSVWNKMVDDKWKICVYLDGQGKNFHYINNAEEFLKLVEKDDVVIKITGKEKVDVVRALYTGILEDAKGTAYTLIRVAARTNMDAVFAHYVGAMAEAEDGNDDYNDNDY</sequence>
<feature type="region of interest" description="Disordered" evidence="1">
    <location>
        <begin position="1873"/>
        <end position="2086"/>
    </location>
</feature>
<dbReference type="SUPFAM" id="SSF55874">
    <property type="entry name" value="ATPase domain of HSP90 chaperone/DNA topoisomerase II/histidine kinase"/>
    <property type="match status" value="1"/>
</dbReference>
<dbReference type="Proteomes" id="UP000095333">
    <property type="component" value="Unassembled WGS sequence"/>
</dbReference>
<dbReference type="PANTHER" id="PTHR32387">
    <property type="entry name" value="WU:FJ29H11"/>
    <property type="match status" value="1"/>
</dbReference>
<evidence type="ECO:0000313" key="2">
    <source>
        <dbReference type="EMBL" id="CUO34048.1"/>
    </source>
</evidence>
<feature type="compositionally biased region" description="Acidic residues" evidence="1">
    <location>
        <begin position="1984"/>
        <end position="2028"/>
    </location>
</feature>
<reference evidence="2 3" key="1">
    <citation type="submission" date="2015-09" db="EMBL/GenBank/DDBJ databases">
        <authorList>
            <consortium name="Pathogen Informatics"/>
        </authorList>
    </citation>
    <scope>NUCLEOTIDE SEQUENCE [LARGE SCALE GENOMIC DNA]</scope>
    <source>
        <strain evidence="2 3">2789STDY5834842</strain>
    </source>
</reference>
<feature type="compositionally biased region" description="Low complexity" evidence="1">
    <location>
        <begin position="2029"/>
        <end position="2050"/>
    </location>
</feature>
<dbReference type="PANTHER" id="PTHR32387:SF0">
    <property type="entry name" value="PROTEIN NO VEIN"/>
    <property type="match status" value="1"/>
</dbReference>
<dbReference type="EMBL" id="CYZI01000008">
    <property type="protein sequence ID" value="CUO34048.1"/>
    <property type="molecule type" value="Genomic_DNA"/>
</dbReference>
<dbReference type="NCBIfam" id="NF047352">
    <property type="entry name" value="P_loop_sacsin"/>
    <property type="match status" value="1"/>
</dbReference>
<proteinExistence type="predicted"/>
<feature type="compositionally biased region" description="Acidic residues" evidence="1">
    <location>
        <begin position="1873"/>
        <end position="1883"/>
    </location>
</feature>
<name>A0A174EBA6_PHOVU</name>
<dbReference type="Gene3D" id="3.30.565.10">
    <property type="entry name" value="Histidine kinase-like ATPase, C-terminal domain"/>
    <property type="match status" value="1"/>
</dbReference>
<evidence type="ECO:0000256" key="1">
    <source>
        <dbReference type="SAM" id="MobiDB-lite"/>
    </source>
</evidence>
<feature type="compositionally biased region" description="Basic and acidic residues" evidence="1">
    <location>
        <begin position="1909"/>
        <end position="1923"/>
    </location>
</feature>
<organism evidence="2 3">
    <name type="scientific">Phocaeicola vulgatus</name>
    <name type="common">Bacteroides vulgatus</name>
    <dbReference type="NCBI Taxonomy" id="821"/>
    <lineage>
        <taxon>Bacteria</taxon>
        <taxon>Pseudomonadati</taxon>
        <taxon>Bacteroidota</taxon>
        <taxon>Bacteroidia</taxon>
        <taxon>Bacteroidales</taxon>
        <taxon>Bacteroidaceae</taxon>
        <taxon>Phocaeicola</taxon>
    </lineage>
</organism>
<gene>
    <name evidence="2" type="ORF">ERS852457_01797</name>
</gene>
<dbReference type="InterPro" id="IPR052957">
    <property type="entry name" value="Auxin_embryo_med"/>
</dbReference>
<feature type="compositionally biased region" description="Low complexity" evidence="1">
    <location>
        <begin position="1896"/>
        <end position="1907"/>
    </location>
</feature>
<protein>
    <submittedName>
        <fullName evidence="2">Uncharacterized protein</fullName>
    </submittedName>
</protein>